<comment type="caution">
    <text evidence="6">The sequence shown here is derived from an EMBL/GenBank/DDBJ whole genome shotgun (WGS) entry which is preliminary data.</text>
</comment>
<evidence type="ECO:0000256" key="3">
    <source>
        <dbReference type="ARBA" id="ARBA00022840"/>
    </source>
</evidence>
<name>A0A944GT11_9HYPH</name>
<dbReference type="GO" id="GO:0005524">
    <property type="term" value="F:ATP binding"/>
    <property type="evidence" value="ECO:0007669"/>
    <property type="project" value="UniProtKB-KW"/>
</dbReference>
<feature type="binding site" evidence="4">
    <location>
        <begin position="12"/>
        <end position="16"/>
    </location>
    <ligand>
        <name>ATP</name>
        <dbReference type="ChEBI" id="CHEBI:30616"/>
    </ligand>
</feature>
<dbReference type="EC" id="6.3.3.2" evidence="5"/>
<dbReference type="AlphaFoldDB" id="A0A944GT11"/>
<dbReference type="InterPro" id="IPR037171">
    <property type="entry name" value="NagB/RpiA_transferase-like"/>
</dbReference>
<accession>A0A944GT11</accession>
<keyword evidence="2 4" id="KW-0547">Nucleotide-binding</keyword>
<keyword evidence="6" id="KW-0436">Ligase</keyword>
<evidence type="ECO:0000256" key="2">
    <source>
        <dbReference type="ARBA" id="ARBA00022741"/>
    </source>
</evidence>
<dbReference type="EMBL" id="QTKU01000002">
    <property type="protein sequence ID" value="MBS8260964.1"/>
    <property type="molecule type" value="Genomic_DNA"/>
</dbReference>
<dbReference type="GO" id="GO:0046872">
    <property type="term" value="F:metal ion binding"/>
    <property type="evidence" value="ECO:0007669"/>
    <property type="project" value="UniProtKB-KW"/>
</dbReference>
<reference evidence="6" key="1">
    <citation type="submission" date="2018-08" db="EMBL/GenBank/DDBJ databases">
        <authorList>
            <person name="Jin W."/>
            <person name="Wang H."/>
            <person name="Yang Y."/>
            <person name="Li M."/>
            <person name="Liu J."/>
        </authorList>
    </citation>
    <scope>NUCLEOTIDE SEQUENCE</scope>
    <source>
        <strain evidence="6">AESS21</strain>
    </source>
</reference>
<dbReference type="PANTHER" id="PTHR23407">
    <property type="entry name" value="ATPASE INHIBITOR/5-FORMYLTETRAHYDROFOLATE CYCLO-LIGASE"/>
    <property type="match status" value="1"/>
</dbReference>
<comment type="catalytic activity">
    <reaction evidence="5">
        <text>(6S)-5-formyl-5,6,7,8-tetrahydrofolate + ATP = (6R)-5,10-methenyltetrahydrofolate + ADP + phosphate</text>
        <dbReference type="Rhea" id="RHEA:10488"/>
        <dbReference type="ChEBI" id="CHEBI:30616"/>
        <dbReference type="ChEBI" id="CHEBI:43474"/>
        <dbReference type="ChEBI" id="CHEBI:57455"/>
        <dbReference type="ChEBI" id="CHEBI:57457"/>
        <dbReference type="ChEBI" id="CHEBI:456216"/>
        <dbReference type="EC" id="6.3.3.2"/>
    </reaction>
</comment>
<dbReference type="GO" id="GO:0009396">
    <property type="term" value="P:folic acid-containing compound biosynthetic process"/>
    <property type="evidence" value="ECO:0007669"/>
    <property type="project" value="TreeGrafter"/>
</dbReference>
<reference evidence="6" key="2">
    <citation type="journal article" date="2021" name="Microorganisms">
        <title>Bacterial Dimethylsulfoniopropionate Biosynthesis in the East China Sea.</title>
        <authorList>
            <person name="Liu J."/>
            <person name="Zhang Y."/>
            <person name="Liu J."/>
            <person name="Zhong H."/>
            <person name="Williams B.T."/>
            <person name="Zheng Y."/>
            <person name="Curson A.R.J."/>
            <person name="Sun C."/>
            <person name="Sun H."/>
            <person name="Song D."/>
            <person name="Wagner Mackenzie B."/>
            <person name="Bermejo Martinez A."/>
            <person name="Todd J.D."/>
            <person name="Zhang X.H."/>
        </authorList>
    </citation>
    <scope>NUCLEOTIDE SEQUENCE</scope>
    <source>
        <strain evidence="6">AESS21</strain>
    </source>
</reference>
<evidence type="ECO:0000256" key="1">
    <source>
        <dbReference type="ARBA" id="ARBA00010638"/>
    </source>
</evidence>
<evidence type="ECO:0000256" key="5">
    <source>
        <dbReference type="RuleBase" id="RU361279"/>
    </source>
</evidence>
<dbReference type="RefSeq" id="WP_213216390.1">
    <property type="nucleotide sequence ID" value="NZ_QTKU01000002.1"/>
</dbReference>
<dbReference type="Gene3D" id="3.40.50.10420">
    <property type="entry name" value="NagB/RpiA/CoA transferase-like"/>
    <property type="match status" value="1"/>
</dbReference>
<keyword evidence="3 4" id="KW-0067">ATP-binding</keyword>
<keyword evidence="5" id="KW-0460">Magnesium</keyword>
<dbReference type="GO" id="GO:0030272">
    <property type="term" value="F:5-formyltetrahydrofolate cyclo-ligase activity"/>
    <property type="evidence" value="ECO:0007669"/>
    <property type="project" value="UniProtKB-EC"/>
</dbReference>
<dbReference type="InterPro" id="IPR002698">
    <property type="entry name" value="FTHF_cligase"/>
</dbReference>
<dbReference type="SUPFAM" id="SSF100950">
    <property type="entry name" value="NagB/RpiA/CoA transferase-like"/>
    <property type="match status" value="1"/>
</dbReference>
<dbReference type="PIRSF" id="PIRSF006806">
    <property type="entry name" value="FTHF_cligase"/>
    <property type="match status" value="1"/>
</dbReference>
<dbReference type="NCBIfam" id="TIGR02727">
    <property type="entry name" value="MTHFS_bact"/>
    <property type="match status" value="1"/>
</dbReference>
<dbReference type="Pfam" id="PF01812">
    <property type="entry name" value="5-FTHF_cyc-lig"/>
    <property type="match status" value="1"/>
</dbReference>
<dbReference type="InterPro" id="IPR024185">
    <property type="entry name" value="FTHF_cligase-like_sf"/>
</dbReference>
<evidence type="ECO:0000256" key="4">
    <source>
        <dbReference type="PIRSR" id="PIRSR006806-1"/>
    </source>
</evidence>
<comment type="cofactor">
    <cofactor evidence="5">
        <name>Mg(2+)</name>
        <dbReference type="ChEBI" id="CHEBI:18420"/>
    </cofactor>
</comment>
<protein>
    <recommendedName>
        <fullName evidence="5">5-formyltetrahydrofolate cyclo-ligase</fullName>
        <ecNumber evidence="5">6.3.3.2</ecNumber>
    </recommendedName>
</protein>
<evidence type="ECO:0000313" key="6">
    <source>
        <dbReference type="EMBL" id="MBS8260964.1"/>
    </source>
</evidence>
<sequence length="198" mass="21424">MPLSDPSNAEKKQKLRLEALARRAAMDPIARVEASLALAGCCEQLELPDGVTVAGFWPIRDEIDPRPLLDALRAKGHKLCLPVVSEPHLVFRAFGRETAFEPAGFGTQAPGPEAEEVRPDVLLMPLAAFDTSGNRIGYGKGHYDTAIAALEKTGPLLCIGLAFCAQEMSDIPAEPHDKPLDGILTETGFRRFQHLEAS</sequence>
<gene>
    <name evidence="6" type="ORF">DYI23_12095</name>
</gene>
<keyword evidence="5" id="KW-0479">Metal-binding</keyword>
<feature type="binding site" evidence="4">
    <location>
        <begin position="135"/>
        <end position="143"/>
    </location>
    <ligand>
        <name>ATP</name>
        <dbReference type="ChEBI" id="CHEBI:30616"/>
    </ligand>
</feature>
<feature type="binding site" evidence="4">
    <location>
        <position position="62"/>
    </location>
    <ligand>
        <name>substrate</name>
    </ligand>
</feature>
<evidence type="ECO:0000313" key="7">
    <source>
        <dbReference type="Proteomes" id="UP000705379"/>
    </source>
</evidence>
<organism evidence="6 7">
    <name type="scientific">Roseibium polysiphoniae</name>
    <dbReference type="NCBI Taxonomy" id="2571221"/>
    <lineage>
        <taxon>Bacteria</taxon>
        <taxon>Pseudomonadati</taxon>
        <taxon>Pseudomonadota</taxon>
        <taxon>Alphaproteobacteria</taxon>
        <taxon>Hyphomicrobiales</taxon>
        <taxon>Stappiaceae</taxon>
        <taxon>Roseibium</taxon>
    </lineage>
</organism>
<dbReference type="Proteomes" id="UP000705379">
    <property type="component" value="Unassembled WGS sequence"/>
</dbReference>
<dbReference type="PANTHER" id="PTHR23407:SF1">
    <property type="entry name" value="5-FORMYLTETRAHYDROFOLATE CYCLO-LIGASE"/>
    <property type="match status" value="1"/>
</dbReference>
<proteinExistence type="inferred from homology"/>
<dbReference type="GO" id="GO:0035999">
    <property type="term" value="P:tetrahydrofolate interconversion"/>
    <property type="evidence" value="ECO:0007669"/>
    <property type="project" value="TreeGrafter"/>
</dbReference>
<comment type="similarity">
    <text evidence="1 5">Belongs to the 5-formyltetrahydrofolate cyclo-ligase family.</text>
</comment>